<dbReference type="Proteomes" id="UP000813385">
    <property type="component" value="Unassembled WGS sequence"/>
</dbReference>
<organism evidence="2 3">
    <name type="scientific">Plectosphaerella cucumerina</name>
    <dbReference type="NCBI Taxonomy" id="40658"/>
    <lineage>
        <taxon>Eukaryota</taxon>
        <taxon>Fungi</taxon>
        <taxon>Dikarya</taxon>
        <taxon>Ascomycota</taxon>
        <taxon>Pezizomycotina</taxon>
        <taxon>Sordariomycetes</taxon>
        <taxon>Hypocreomycetidae</taxon>
        <taxon>Glomerellales</taxon>
        <taxon>Plectosphaerellaceae</taxon>
        <taxon>Plectosphaerella</taxon>
    </lineage>
</organism>
<gene>
    <name evidence="2" type="ORF">B0T11DRAFT_26969</name>
</gene>
<keyword evidence="3" id="KW-1185">Reference proteome</keyword>
<dbReference type="AlphaFoldDB" id="A0A8K0TWI3"/>
<reference evidence="2" key="1">
    <citation type="journal article" date="2021" name="Nat. Commun.">
        <title>Genetic determinants of endophytism in the Arabidopsis root mycobiome.</title>
        <authorList>
            <person name="Mesny F."/>
            <person name="Miyauchi S."/>
            <person name="Thiergart T."/>
            <person name="Pickel B."/>
            <person name="Atanasova L."/>
            <person name="Karlsson M."/>
            <person name="Huettel B."/>
            <person name="Barry K.W."/>
            <person name="Haridas S."/>
            <person name="Chen C."/>
            <person name="Bauer D."/>
            <person name="Andreopoulos W."/>
            <person name="Pangilinan J."/>
            <person name="LaButti K."/>
            <person name="Riley R."/>
            <person name="Lipzen A."/>
            <person name="Clum A."/>
            <person name="Drula E."/>
            <person name="Henrissat B."/>
            <person name="Kohler A."/>
            <person name="Grigoriev I.V."/>
            <person name="Martin F.M."/>
            <person name="Hacquard S."/>
        </authorList>
    </citation>
    <scope>NUCLEOTIDE SEQUENCE</scope>
    <source>
        <strain evidence="2">MPI-CAGE-AT-0016</strain>
    </source>
</reference>
<name>A0A8K0TWI3_9PEZI</name>
<evidence type="ECO:0000256" key="1">
    <source>
        <dbReference type="SAM" id="MobiDB-lite"/>
    </source>
</evidence>
<comment type="caution">
    <text evidence="2">The sequence shown here is derived from an EMBL/GenBank/DDBJ whole genome shotgun (WGS) entry which is preliminary data.</text>
</comment>
<dbReference type="EMBL" id="JAGPXD010000001">
    <property type="protein sequence ID" value="KAH7377098.1"/>
    <property type="molecule type" value="Genomic_DNA"/>
</dbReference>
<protein>
    <submittedName>
        <fullName evidence="2">Uncharacterized protein</fullName>
    </submittedName>
</protein>
<accession>A0A8K0TWI3</accession>
<proteinExistence type="predicted"/>
<evidence type="ECO:0000313" key="3">
    <source>
        <dbReference type="Proteomes" id="UP000813385"/>
    </source>
</evidence>
<sequence length="209" mass="23068">MSTGRPWKNPGRPSRQMASGPRHAPGRRAPLAHPALQVQLKVAQGRAQDTPIAVRRGACKQCPRVPGGPNGEPADRLYRPQGRASFATLMAKRPVIAPSASSRHRHRRPCLLNRLPMMSRGKRQSRPLTWTLWPSASSLTHRTEALTSKPRPAPHVIYPVPASNVVYHFGRCMTGTLRVYLTKVHRPSKCSAPLGANGYLSRVRHKASI</sequence>
<evidence type="ECO:0000313" key="2">
    <source>
        <dbReference type="EMBL" id="KAH7377098.1"/>
    </source>
</evidence>
<feature type="region of interest" description="Disordered" evidence="1">
    <location>
        <begin position="1"/>
        <end position="28"/>
    </location>
</feature>